<keyword evidence="2" id="KW-1185">Reference proteome</keyword>
<evidence type="ECO:0000313" key="2">
    <source>
        <dbReference type="Proteomes" id="UP001311232"/>
    </source>
</evidence>
<evidence type="ECO:0000313" key="1">
    <source>
        <dbReference type="EMBL" id="KAK5603148.1"/>
    </source>
</evidence>
<sequence>MHVDLQPEALSLLRYAICVYSVDSRSSAPSQQCFFSSNRPLSIETLFTLHKRYPCSGFCTQHDISPHFTTLPGCHCGLCSSPRPCMCQPKLKMLLKGRLLPNS</sequence>
<accession>A0AAV9R1F5</accession>
<protein>
    <submittedName>
        <fullName evidence="1">Uncharacterized protein</fullName>
    </submittedName>
</protein>
<name>A0AAV9R1F5_9TELE</name>
<gene>
    <name evidence="1" type="ORF">CRENBAI_000144</name>
</gene>
<organism evidence="1 2">
    <name type="scientific">Crenichthys baileyi</name>
    <name type="common">White River springfish</name>
    <dbReference type="NCBI Taxonomy" id="28760"/>
    <lineage>
        <taxon>Eukaryota</taxon>
        <taxon>Metazoa</taxon>
        <taxon>Chordata</taxon>
        <taxon>Craniata</taxon>
        <taxon>Vertebrata</taxon>
        <taxon>Euteleostomi</taxon>
        <taxon>Actinopterygii</taxon>
        <taxon>Neopterygii</taxon>
        <taxon>Teleostei</taxon>
        <taxon>Neoteleostei</taxon>
        <taxon>Acanthomorphata</taxon>
        <taxon>Ovalentaria</taxon>
        <taxon>Atherinomorphae</taxon>
        <taxon>Cyprinodontiformes</taxon>
        <taxon>Goodeidae</taxon>
        <taxon>Crenichthys</taxon>
    </lineage>
</organism>
<comment type="caution">
    <text evidence="1">The sequence shown here is derived from an EMBL/GenBank/DDBJ whole genome shotgun (WGS) entry which is preliminary data.</text>
</comment>
<reference evidence="1 2" key="1">
    <citation type="submission" date="2021-06" db="EMBL/GenBank/DDBJ databases">
        <authorList>
            <person name="Palmer J.M."/>
        </authorList>
    </citation>
    <scope>NUCLEOTIDE SEQUENCE [LARGE SCALE GENOMIC DNA]</scope>
    <source>
        <strain evidence="1 2">MEX-2019</strain>
        <tissue evidence="1">Muscle</tissue>
    </source>
</reference>
<dbReference type="Proteomes" id="UP001311232">
    <property type="component" value="Unassembled WGS sequence"/>
</dbReference>
<dbReference type="AlphaFoldDB" id="A0AAV9R1F5"/>
<proteinExistence type="predicted"/>
<dbReference type="EMBL" id="JAHHUM010002594">
    <property type="protein sequence ID" value="KAK5603148.1"/>
    <property type="molecule type" value="Genomic_DNA"/>
</dbReference>